<accession>A0A395NKE0</accession>
<evidence type="ECO:0000313" key="14">
    <source>
        <dbReference type="Proteomes" id="UP000266272"/>
    </source>
</evidence>
<evidence type="ECO:0000256" key="4">
    <source>
        <dbReference type="ARBA" id="ARBA00022692"/>
    </source>
</evidence>
<evidence type="ECO:0000256" key="1">
    <source>
        <dbReference type="ARBA" id="ARBA00004225"/>
    </source>
</evidence>
<evidence type="ECO:0000256" key="6">
    <source>
        <dbReference type="ARBA" id="ARBA00022792"/>
    </source>
</evidence>
<evidence type="ECO:0000256" key="12">
    <source>
        <dbReference type="SAM" id="SignalP"/>
    </source>
</evidence>
<comment type="similarity">
    <text evidence="2 11">Belongs to the mitochondrial carrier (TC 2.A.29) family.</text>
</comment>
<feature type="signal peptide" evidence="12">
    <location>
        <begin position="1"/>
        <end position="28"/>
    </location>
</feature>
<sequence>MGSIRGAAPFSLPLPSAWALAAIICAAGIDIGASTATSSVSRLDKLLDTPGGGIGTGTSSASSTCTSTFISQLRPLVRSWNEFISLLPILSRIHLHLRLQVQHVRLIVSNLTEYSSPSDENLPNTAFEALDGQEAAGCWPCCDPRSRLWSRRSASAVMPHPGGREREREWPNALIKRYRIEVAASTSSVFSTLAAFPLDSVKTRMQTYQYRGFLDCVKHTYRTEALAGFFRGVTAPMASITLVRTVSFSIYRRAKHVYSGWIKQNFGFDIHRHVSTPGTYPNLYSVACFGAAGATAGSAITFLACPFELTKLSAQVSVLLAERSTDCKRTREVAMSYQNKGTLKTMANIIKHRGVLGLYTGFQLHLLRDTLGTAIYFMVYESGKQLGTTFAGDSPNSNKLAVVAAGGLCGLVSWAMIYPIDSAKSIYQRNALLYSRGEKVEPAPKIEFFKRHMYRGLGVSMIRSCAVNAIFFSSFEIIKKRIKSLDDERKT</sequence>
<dbReference type="Proteomes" id="UP000266272">
    <property type="component" value="Unassembled WGS sequence"/>
</dbReference>
<comment type="caution">
    <text evidence="13">The sequence shown here is derived from an EMBL/GenBank/DDBJ whole genome shotgun (WGS) entry which is preliminary data.</text>
</comment>
<dbReference type="SUPFAM" id="SSF103506">
    <property type="entry name" value="Mitochondrial carrier"/>
    <property type="match status" value="1"/>
</dbReference>
<feature type="repeat" description="Solcar" evidence="10">
    <location>
        <begin position="284"/>
        <end position="386"/>
    </location>
</feature>
<evidence type="ECO:0000313" key="13">
    <source>
        <dbReference type="EMBL" id="RFU76528.1"/>
    </source>
</evidence>
<dbReference type="InterPro" id="IPR050567">
    <property type="entry name" value="Mitochondrial_Carrier"/>
</dbReference>
<dbReference type="PANTHER" id="PTHR45624:SF9">
    <property type="entry name" value="CARRIER PROTEIN, PUTATIVE (AFU_ORTHOLOGUE AFUA_4G06390)-RELATED"/>
    <property type="match status" value="1"/>
</dbReference>
<feature type="chain" id="PRO_5017260593" evidence="12">
    <location>
        <begin position="29"/>
        <end position="491"/>
    </location>
</feature>
<dbReference type="PANTHER" id="PTHR45624">
    <property type="entry name" value="MITOCHONDRIAL BASIC AMINO ACIDS TRANSPORTER-RELATED"/>
    <property type="match status" value="1"/>
</dbReference>
<dbReference type="InterPro" id="IPR018108">
    <property type="entry name" value="MCP_transmembrane"/>
</dbReference>
<dbReference type="STRING" id="490622.A0A395NKE0"/>
<keyword evidence="12" id="KW-0732">Signal</keyword>
<keyword evidence="8" id="KW-0496">Mitochondrion</keyword>
<name>A0A395NKE0_TRIAR</name>
<gene>
    <name evidence="13" type="ORF">TARUN_5717</name>
</gene>
<evidence type="ECO:0000256" key="7">
    <source>
        <dbReference type="ARBA" id="ARBA00022989"/>
    </source>
</evidence>
<feature type="repeat" description="Solcar" evidence="10">
    <location>
        <begin position="397"/>
        <end position="481"/>
    </location>
</feature>
<dbReference type="EMBL" id="PXOA01000340">
    <property type="protein sequence ID" value="RFU76528.1"/>
    <property type="molecule type" value="Genomic_DNA"/>
</dbReference>
<evidence type="ECO:0000256" key="3">
    <source>
        <dbReference type="ARBA" id="ARBA00022448"/>
    </source>
</evidence>
<protein>
    <submittedName>
        <fullName evidence="13">Mitochondrial carrier</fullName>
    </submittedName>
</protein>
<dbReference type="Pfam" id="PF00153">
    <property type="entry name" value="Mito_carr"/>
    <property type="match status" value="3"/>
</dbReference>
<evidence type="ECO:0000256" key="2">
    <source>
        <dbReference type="ARBA" id="ARBA00006375"/>
    </source>
</evidence>
<evidence type="ECO:0000256" key="9">
    <source>
        <dbReference type="ARBA" id="ARBA00023136"/>
    </source>
</evidence>
<feature type="repeat" description="Solcar" evidence="10">
    <location>
        <begin position="175"/>
        <end position="257"/>
    </location>
</feature>
<dbReference type="GO" id="GO:0022857">
    <property type="term" value="F:transmembrane transporter activity"/>
    <property type="evidence" value="ECO:0007669"/>
    <property type="project" value="TreeGrafter"/>
</dbReference>
<evidence type="ECO:0000256" key="11">
    <source>
        <dbReference type="RuleBase" id="RU000488"/>
    </source>
</evidence>
<organism evidence="13 14">
    <name type="scientific">Trichoderma arundinaceum</name>
    <dbReference type="NCBI Taxonomy" id="490622"/>
    <lineage>
        <taxon>Eukaryota</taxon>
        <taxon>Fungi</taxon>
        <taxon>Dikarya</taxon>
        <taxon>Ascomycota</taxon>
        <taxon>Pezizomycotina</taxon>
        <taxon>Sordariomycetes</taxon>
        <taxon>Hypocreomycetidae</taxon>
        <taxon>Hypocreales</taxon>
        <taxon>Hypocreaceae</taxon>
        <taxon>Trichoderma</taxon>
    </lineage>
</organism>
<evidence type="ECO:0000256" key="5">
    <source>
        <dbReference type="ARBA" id="ARBA00022737"/>
    </source>
</evidence>
<dbReference type="AlphaFoldDB" id="A0A395NKE0"/>
<keyword evidence="5" id="KW-0677">Repeat</keyword>
<keyword evidence="7" id="KW-1133">Transmembrane helix</keyword>
<proteinExistence type="inferred from homology"/>
<keyword evidence="6" id="KW-0999">Mitochondrion inner membrane</keyword>
<evidence type="ECO:0000256" key="8">
    <source>
        <dbReference type="ARBA" id="ARBA00023128"/>
    </source>
</evidence>
<reference evidence="13 14" key="1">
    <citation type="journal article" date="2018" name="PLoS Pathog.">
        <title>Evolution of structural diversity of trichothecenes, a family of toxins produced by plant pathogenic and entomopathogenic fungi.</title>
        <authorList>
            <person name="Proctor R.H."/>
            <person name="McCormick S.P."/>
            <person name="Kim H.S."/>
            <person name="Cardoza R.E."/>
            <person name="Stanley A.M."/>
            <person name="Lindo L."/>
            <person name="Kelly A."/>
            <person name="Brown D.W."/>
            <person name="Lee T."/>
            <person name="Vaughan M.M."/>
            <person name="Alexander N.J."/>
            <person name="Busman M."/>
            <person name="Gutierrez S."/>
        </authorList>
    </citation>
    <scope>NUCLEOTIDE SEQUENCE [LARGE SCALE GENOMIC DNA]</scope>
    <source>
        <strain evidence="13 14">IBT 40837</strain>
    </source>
</reference>
<keyword evidence="14" id="KW-1185">Reference proteome</keyword>
<dbReference type="OrthoDB" id="2382881at2759"/>
<dbReference type="PROSITE" id="PS50920">
    <property type="entry name" value="SOLCAR"/>
    <property type="match status" value="3"/>
</dbReference>
<evidence type="ECO:0000256" key="10">
    <source>
        <dbReference type="PROSITE-ProRule" id="PRU00282"/>
    </source>
</evidence>
<keyword evidence="3 11" id="KW-0813">Transport</keyword>
<dbReference type="GO" id="GO:0031966">
    <property type="term" value="C:mitochondrial membrane"/>
    <property type="evidence" value="ECO:0007669"/>
    <property type="project" value="UniProtKB-SubCell"/>
</dbReference>
<dbReference type="Gene3D" id="1.50.40.10">
    <property type="entry name" value="Mitochondrial carrier domain"/>
    <property type="match status" value="1"/>
</dbReference>
<dbReference type="InterPro" id="IPR023395">
    <property type="entry name" value="MCP_dom_sf"/>
</dbReference>
<keyword evidence="9 10" id="KW-0472">Membrane</keyword>
<keyword evidence="4 10" id="KW-0812">Transmembrane</keyword>
<comment type="subcellular location">
    <subcellularLocation>
        <location evidence="1">Mitochondrion membrane</location>
        <topology evidence="1">Multi-pass membrane protein</topology>
    </subcellularLocation>
</comment>